<keyword evidence="4" id="KW-1133">Transmembrane helix</keyword>
<evidence type="ECO:0008006" key="7">
    <source>
        <dbReference type="Google" id="ProtNLM"/>
    </source>
</evidence>
<keyword evidence="4" id="KW-0472">Membrane</keyword>
<evidence type="ECO:0000256" key="2">
    <source>
        <dbReference type="ARBA" id="ARBA00022741"/>
    </source>
</evidence>
<protein>
    <recommendedName>
        <fullName evidence="7">AFG1-like ATPase</fullName>
    </recommendedName>
</protein>
<dbReference type="Pfam" id="PF03969">
    <property type="entry name" value="AFG1_ATPase"/>
    <property type="match status" value="1"/>
</dbReference>
<dbReference type="PANTHER" id="PTHR12169">
    <property type="entry name" value="ATPASE N2B"/>
    <property type="match status" value="1"/>
</dbReference>
<dbReference type="Proteomes" id="UP000728032">
    <property type="component" value="Unassembled WGS sequence"/>
</dbReference>
<gene>
    <name evidence="5" type="ORF">ONB1V03_LOCUS1737</name>
</gene>
<dbReference type="GO" id="GO:0016887">
    <property type="term" value="F:ATP hydrolysis activity"/>
    <property type="evidence" value="ECO:0007669"/>
    <property type="project" value="InterPro"/>
</dbReference>
<comment type="similarity">
    <text evidence="1">Belongs to the AFG1 ATPase family.</text>
</comment>
<evidence type="ECO:0000256" key="3">
    <source>
        <dbReference type="ARBA" id="ARBA00022840"/>
    </source>
</evidence>
<keyword evidence="6" id="KW-1185">Reference proteome</keyword>
<sequence>MLTINTIAINRQLIRKLSDSRAAVINHLLSVYEDRVRAGLLREDEHQHVVVDHLDHLNVKLFDYQQTIRHRNSFLNKLFKKSNSGGRVRGLYLHGSVGCGKTMLMDLFYDNCCVDPGARRRVHFHSFMIDFHTRLHRLKKEHKSSDRAFNPIASVAQSIRDESWLLCLDEFQVTDIGDAMILKLLFEQLFATGIVMIATSNRPPDDLYRNGLQRSNFLPFIPILKENCYVLPLDSGIDYRQRSLPSDKQVYYLFEDDADKHLDRLFKLIASRENDTIRPKTLTIKERNVTFANTCGRVCDSTFQELCDRPLGAIDYLTMSLVFHTVIIRNIPQMSLSKKTQCRRFITLIDTFYDNKVRVLFSAQVPPNQLFLTSEVADHHMDDDNRKLMDDLDIKFGTEHSKANLFSGEEEVFAFERTISRMTEMQTKEYWNSNPSAALSGSTNEWSGSGLGGGGAEPGVTFEFTDSTPGAHGVCGACRLSYSKSSSSKPGASVYRTLFLPLFLALVLIGASGSPNLPVLCLSPRCRKPKLTRRKSSSDS</sequence>
<keyword evidence="4" id="KW-0812">Transmembrane</keyword>
<dbReference type="InterPro" id="IPR005654">
    <property type="entry name" value="ATPase_AFG1-like"/>
</dbReference>
<reference evidence="5" key="1">
    <citation type="submission" date="2020-11" db="EMBL/GenBank/DDBJ databases">
        <authorList>
            <person name="Tran Van P."/>
        </authorList>
    </citation>
    <scope>NUCLEOTIDE SEQUENCE</scope>
</reference>
<evidence type="ECO:0000313" key="5">
    <source>
        <dbReference type="EMBL" id="CAD7639038.1"/>
    </source>
</evidence>
<dbReference type="AlphaFoldDB" id="A0A7R9LCB0"/>
<evidence type="ECO:0000256" key="1">
    <source>
        <dbReference type="ARBA" id="ARBA00010322"/>
    </source>
</evidence>
<dbReference type="GO" id="GO:0005739">
    <property type="term" value="C:mitochondrion"/>
    <property type="evidence" value="ECO:0007669"/>
    <property type="project" value="TreeGrafter"/>
</dbReference>
<dbReference type="OrthoDB" id="548867at2759"/>
<dbReference type="EMBL" id="OC915169">
    <property type="protein sequence ID" value="CAD7639038.1"/>
    <property type="molecule type" value="Genomic_DNA"/>
</dbReference>
<evidence type="ECO:0000313" key="6">
    <source>
        <dbReference type="Proteomes" id="UP000728032"/>
    </source>
</evidence>
<feature type="transmembrane region" description="Helical" evidence="4">
    <location>
        <begin position="498"/>
        <end position="523"/>
    </location>
</feature>
<dbReference type="PANTHER" id="PTHR12169:SF6">
    <property type="entry name" value="AFG1-LIKE ATPASE"/>
    <property type="match status" value="1"/>
</dbReference>
<dbReference type="EMBL" id="CAJPVJ010000344">
    <property type="protein sequence ID" value="CAG2162137.1"/>
    <property type="molecule type" value="Genomic_DNA"/>
</dbReference>
<keyword evidence="2" id="KW-0547">Nucleotide-binding</keyword>
<dbReference type="NCBIfam" id="NF040713">
    <property type="entry name" value="ZapE"/>
    <property type="match status" value="1"/>
</dbReference>
<organism evidence="5">
    <name type="scientific">Oppiella nova</name>
    <dbReference type="NCBI Taxonomy" id="334625"/>
    <lineage>
        <taxon>Eukaryota</taxon>
        <taxon>Metazoa</taxon>
        <taxon>Ecdysozoa</taxon>
        <taxon>Arthropoda</taxon>
        <taxon>Chelicerata</taxon>
        <taxon>Arachnida</taxon>
        <taxon>Acari</taxon>
        <taxon>Acariformes</taxon>
        <taxon>Sarcoptiformes</taxon>
        <taxon>Oribatida</taxon>
        <taxon>Brachypylina</taxon>
        <taxon>Oppioidea</taxon>
        <taxon>Oppiidae</taxon>
        <taxon>Oppiella</taxon>
    </lineage>
</organism>
<dbReference type="SUPFAM" id="SSF52540">
    <property type="entry name" value="P-loop containing nucleoside triphosphate hydrolases"/>
    <property type="match status" value="1"/>
</dbReference>
<dbReference type="GO" id="GO:0005524">
    <property type="term" value="F:ATP binding"/>
    <property type="evidence" value="ECO:0007669"/>
    <property type="project" value="UniProtKB-KW"/>
</dbReference>
<dbReference type="Gene3D" id="3.40.50.300">
    <property type="entry name" value="P-loop containing nucleotide triphosphate hydrolases"/>
    <property type="match status" value="1"/>
</dbReference>
<evidence type="ECO:0000256" key="4">
    <source>
        <dbReference type="SAM" id="Phobius"/>
    </source>
</evidence>
<proteinExistence type="inferred from homology"/>
<name>A0A7R9LCB0_9ACAR</name>
<keyword evidence="3" id="KW-0067">ATP-binding</keyword>
<accession>A0A7R9LCB0</accession>
<dbReference type="InterPro" id="IPR027417">
    <property type="entry name" value="P-loop_NTPase"/>
</dbReference>